<dbReference type="PANTHER" id="PTHR31297">
    <property type="entry name" value="GLUCAN ENDO-1,6-BETA-GLUCOSIDASE B"/>
    <property type="match status" value="1"/>
</dbReference>
<evidence type="ECO:0000256" key="2">
    <source>
        <dbReference type="ARBA" id="ARBA00023295"/>
    </source>
</evidence>
<evidence type="ECO:0000313" key="6">
    <source>
        <dbReference type="Proteomes" id="UP000028525"/>
    </source>
</evidence>
<gene>
    <name evidence="5" type="ORF">IO98_10685</name>
</gene>
<evidence type="ECO:0000256" key="3">
    <source>
        <dbReference type="RuleBase" id="RU361153"/>
    </source>
</evidence>
<organism evidence="5 6">
    <name type="scientific">Lacrimispora celerecrescens</name>
    <dbReference type="NCBI Taxonomy" id="29354"/>
    <lineage>
        <taxon>Bacteria</taxon>
        <taxon>Bacillati</taxon>
        <taxon>Bacillota</taxon>
        <taxon>Clostridia</taxon>
        <taxon>Lachnospirales</taxon>
        <taxon>Lachnospiraceae</taxon>
        <taxon>Lacrimispora</taxon>
    </lineage>
</organism>
<dbReference type="GO" id="GO:0009986">
    <property type="term" value="C:cell surface"/>
    <property type="evidence" value="ECO:0007669"/>
    <property type="project" value="TreeGrafter"/>
</dbReference>
<name>A0A084JN58_9FIRM</name>
<dbReference type="PANTHER" id="PTHR31297:SF13">
    <property type="entry name" value="PUTATIVE-RELATED"/>
    <property type="match status" value="1"/>
</dbReference>
<dbReference type="EMBL" id="JPME01000012">
    <property type="protein sequence ID" value="KEZ90392.1"/>
    <property type="molecule type" value="Genomic_DNA"/>
</dbReference>
<reference evidence="5 6" key="1">
    <citation type="submission" date="2014-07" db="EMBL/GenBank/DDBJ databases">
        <title>Draft genome of Clostridium celerecrescens 152B isolated from sediments associated with methane hydrate from Krishna Godavari basin.</title>
        <authorList>
            <person name="Honkalas V.S."/>
            <person name="Dabir A.P."/>
            <person name="Arora P."/>
            <person name="Dhakephalkar P.K."/>
        </authorList>
    </citation>
    <scope>NUCLEOTIDE SEQUENCE [LARGE SCALE GENOMIC DNA]</scope>
    <source>
        <strain evidence="5 6">152B</strain>
    </source>
</reference>
<protein>
    <submittedName>
        <fullName evidence="5">Glycoside hydrolase family 5</fullName>
    </submittedName>
</protein>
<feature type="domain" description="Glycoside hydrolase family 5" evidence="4">
    <location>
        <begin position="68"/>
        <end position="359"/>
    </location>
</feature>
<keyword evidence="1 3" id="KW-0378">Hydrolase</keyword>
<dbReference type="SUPFAM" id="SSF51445">
    <property type="entry name" value="(Trans)glycosidases"/>
    <property type="match status" value="1"/>
</dbReference>
<dbReference type="Proteomes" id="UP000028525">
    <property type="component" value="Unassembled WGS sequence"/>
</dbReference>
<comment type="caution">
    <text evidence="5">The sequence shown here is derived from an EMBL/GenBank/DDBJ whole genome shotgun (WGS) entry which is preliminary data.</text>
</comment>
<dbReference type="GO" id="GO:0008422">
    <property type="term" value="F:beta-glucosidase activity"/>
    <property type="evidence" value="ECO:0007669"/>
    <property type="project" value="TreeGrafter"/>
</dbReference>
<evidence type="ECO:0000313" key="5">
    <source>
        <dbReference type="EMBL" id="KEZ90392.1"/>
    </source>
</evidence>
<sequence length="489" mass="56587">MEFLKTRGKAIVTESGSPVYLRGTCIGGWMNMENFINGYPGTEISLREHMAARLGKEDGEFFFLEMMKEFLSEKDLSFIASTGANCVRLALNYRHFEDDSEPFVYKEKGFEILEAAITLCERHHLYVILDMHAIQGWQNTHWHSDNDGGISLFWSDACYQKRYISFMQELARRFCGRSAVAGYELFNEPSSSCRSGDYPFNMYENFTSDYETFNRIVRNTVHAIREVDPDHIIFIEGDCYGHNFSGLEAPFAENLVYSSHDYIVSSFGPGKYPGHYDELHNDRVETASYWDYEKQITHIKETEGWQFSEKYQVPLWVGEFGSQYCTGEEDVPNRLASMDDQLKAMNELGLHWTTWTYKDCGTMGWVTVKPDSEYLRQVAGVQRLKGLLGAENFTAWRSECPGKEVTRDFTKYMLSLLDEAPNYTFGTFQKCMNYALLTGFAAGVLQPEYANQFKNLSREDISRIMKSFALEHCEKNERYLEILRQRLAQ</sequence>
<dbReference type="GO" id="GO:0009251">
    <property type="term" value="P:glucan catabolic process"/>
    <property type="evidence" value="ECO:0007669"/>
    <property type="project" value="TreeGrafter"/>
</dbReference>
<evidence type="ECO:0000256" key="1">
    <source>
        <dbReference type="ARBA" id="ARBA00022801"/>
    </source>
</evidence>
<keyword evidence="6" id="KW-1185">Reference proteome</keyword>
<evidence type="ECO:0000259" key="4">
    <source>
        <dbReference type="Pfam" id="PF00150"/>
    </source>
</evidence>
<proteinExistence type="inferred from homology"/>
<dbReference type="AlphaFoldDB" id="A0A084JN58"/>
<dbReference type="RefSeq" id="WP_038280804.1">
    <property type="nucleotide sequence ID" value="NZ_JPME01000012.1"/>
</dbReference>
<dbReference type="InterPro" id="IPR050386">
    <property type="entry name" value="Glycosyl_hydrolase_5"/>
</dbReference>
<accession>A0A084JN58</accession>
<dbReference type="InterPro" id="IPR017853">
    <property type="entry name" value="GH"/>
</dbReference>
<dbReference type="OrthoDB" id="9800475at2"/>
<comment type="similarity">
    <text evidence="3">Belongs to the glycosyl hydrolase 5 (cellulase A) family.</text>
</comment>
<dbReference type="GO" id="GO:0005576">
    <property type="term" value="C:extracellular region"/>
    <property type="evidence" value="ECO:0007669"/>
    <property type="project" value="TreeGrafter"/>
</dbReference>
<keyword evidence="2 3" id="KW-0326">Glycosidase</keyword>
<dbReference type="STRING" id="29354.IO98_10685"/>
<dbReference type="InterPro" id="IPR001547">
    <property type="entry name" value="Glyco_hydro_5"/>
</dbReference>
<dbReference type="Pfam" id="PF00150">
    <property type="entry name" value="Cellulase"/>
    <property type="match status" value="1"/>
</dbReference>
<dbReference type="Gene3D" id="3.20.20.80">
    <property type="entry name" value="Glycosidases"/>
    <property type="match status" value="1"/>
</dbReference>